<dbReference type="HOGENOM" id="CLU_2279084_0_0_1"/>
<evidence type="ECO:0008006" key="5">
    <source>
        <dbReference type="Google" id="ProtNLM"/>
    </source>
</evidence>
<evidence type="ECO:0000256" key="1">
    <source>
        <dbReference type="SAM" id="MobiDB-lite"/>
    </source>
</evidence>
<feature type="compositionally biased region" description="Low complexity" evidence="1">
    <location>
        <begin position="86"/>
        <end position="102"/>
    </location>
</feature>
<gene>
    <name evidence="3" type="ORF">VIN7_5888</name>
</gene>
<sequence length="102" mass="11561">MFPAILLLLLLLLISLLRNAERKSVCEKKSSRKLRLVPVVCIFCMYVQQGKKEKEAKKAQWTTITNSWSRNWRPSRPSTLTCSPGSRRTAASSSSKSRSMST</sequence>
<dbReference type="AlphaFoldDB" id="H0GRY4"/>
<comment type="caution">
    <text evidence="3">The sequence shown here is derived from an EMBL/GenBank/DDBJ whole genome shotgun (WGS) entry which is preliminary data.</text>
</comment>
<feature type="signal peptide" evidence="2">
    <location>
        <begin position="1"/>
        <end position="22"/>
    </location>
</feature>
<dbReference type="EMBL" id="AGVY01000148">
    <property type="protein sequence ID" value="EHN03431.1"/>
    <property type="molecule type" value="Genomic_DNA"/>
</dbReference>
<organism evidence="3 4">
    <name type="scientific">Saccharomyces cerevisiae x Saccharomyces kudriavzevii (strain VIN7)</name>
    <name type="common">Yeast</name>
    <dbReference type="NCBI Taxonomy" id="1095631"/>
    <lineage>
        <taxon>Eukaryota</taxon>
        <taxon>Fungi</taxon>
        <taxon>Dikarya</taxon>
        <taxon>Ascomycota</taxon>
        <taxon>Saccharomycotina</taxon>
        <taxon>Saccharomycetes</taxon>
        <taxon>Saccharomycetales</taxon>
        <taxon>Saccharomycetaceae</taxon>
        <taxon>Saccharomyces</taxon>
    </lineage>
</organism>
<keyword evidence="4" id="KW-1185">Reference proteome</keyword>
<name>H0GRY4_SACCK</name>
<protein>
    <recommendedName>
        <fullName evidence="5">Secreted protein</fullName>
    </recommendedName>
</protein>
<evidence type="ECO:0000256" key="2">
    <source>
        <dbReference type="SAM" id="SignalP"/>
    </source>
</evidence>
<feature type="compositionally biased region" description="Low complexity" evidence="1">
    <location>
        <begin position="68"/>
        <end position="79"/>
    </location>
</feature>
<evidence type="ECO:0000313" key="3">
    <source>
        <dbReference type="EMBL" id="EHN03431.1"/>
    </source>
</evidence>
<feature type="chain" id="PRO_5003533850" description="Secreted protein" evidence="2">
    <location>
        <begin position="23"/>
        <end position="102"/>
    </location>
</feature>
<proteinExistence type="predicted"/>
<feature type="region of interest" description="Disordered" evidence="1">
    <location>
        <begin position="68"/>
        <end position="102"/>
    </location>
</feature>
<dbReference type="Proteomes" id="UP000009009">
    <property type="component" value="Unassembled WGS sequence"/>
</dbReference>
<accession>H0GRY4</accession>
<evidence type="ECO:0000313" key="4">
    <source>
        <dbReference type="Proteomes" id="UP000009009"/>
    </source>
</evidence>
<keyword evidence="2" id="KW-0732">Signal</keyword>
<reference evidence="3 4" key="1">
    <citation type="journal article" date="2012" name="FEMS Yeast Res.">
        <title>The genome sequence of the wine yeast VIN7 reveals an allotriploid hybrid genome with Saccharomyces cerevisiae and Saccharomyces kudriavzevii origins.</title>
        <authorList>
            <person name="Borneman A.R."/>
            <person name="Desany B.A."/>
            <person name="Riches D."/>
            <person name="Affourtit J.P."/>
            <person name="Forgan A.H."/>
            <person name="Pretorius I.S."/>
            <person name="Egholm M."/>
            <person name="Chambers P.J."/>
        </authorList>
    </citation>
    <scope>NUCLEOTIDE SEQUENCE [LARGE SCALE GENOMIC DNA]</scope>
    <source>
        <strain evidence="3 4">VIN7</strain>
    </source>
</reference>